<accession>A0AAV7WNW6</accession>
<protein>
    <submittedName>
        <fullName evidence="2">Uncharacterized protein</fullName>
    </submittedName>
</protein>
<evidence type="ECO:0000313" key="2">
    <source>
        <dbReference type="EMBL" id="KAJ1215767.1"/>
    </source>
</evidence>
<comment type="caution">
    <text evidence="2">The sequence shown here is derived from an EMBL/GenBank/DDBJ whole genome shotgun (WGS) entry which is preliminary data.</text>
</comment>
<feature type="region of interest" description="Disordered" evidence="1">
    <location>
        <begin position="48"/>
        <end position="85"/>
    </location>
</feature>
<proteinExistence type="predicted"/>
<sequence length="85" mass="9348">MWKGGLAPAWQITRCSASDKAPVCAEGATECAARWRCRCRPSTHNEEVTLGSKERGTEHTPRGLAEDVEGRSHPGLEENTLQCIR</sequence>
<dbReference type="Proteomes" id="UP001066276">
    <property type="component" value="Chromosome 1_1"/>
</dbReference>
<keyword evidence="3" id="KW-1185">Reference proteome</keyword>
<dbReference type="EMBL" id="JANPWB010000001">
    <property type="protein sequence ID" value="KAJ1215767.1"/>
    <property type="molecule type" value="Genomic_DNA"/>
</dbReference>
<dbReference type="AlphaFoldDB" id="A0AAV7WNW6"/>
<feature type="compositionally biased region" description="Basic and acidic residues" evidence="1">
    <location>
        <begin position="48"/>
        <end position="76"/>
    </location>
</feature>
<organism evidence="2 3">
    <name type="scientific">Pleurodeles waltl</name>
    <name type="common">Iberian ribbed newt</name>
    <dbReference type="NCBI Taxonomy" id="8319"/>
    <lineage>
        <taxon>Eukaryota</taxon>
        <taxon>Metazoa</taxon>
        <taxon>Chordata</taxon>
        <taxon>Craniata</taxon>
        <taxon>Vertebrata</taxon>
        <taxon>Euteleostomi</taxon>
        <taxon>Amphibia</taxon>
        <taxon>Batrachia</taxon>
        <taxon>Caudata</taxon>
        <taxon>Salamandroidea</taxon>
        <taxon>Salamandridae</taxon>
        <taxon>Pleurodelinae</taxon>
        <taxon>Pleurodeles</taxon>
    </lineage>
</organism>
<evidence type="ECO:0000313" key="3">
    <source>
        <dbReference type="Proteomes" id="UP001066276"/>
    </source>
</evidence>
<evidence type="ECO:0000256" key="1">
    <source>
        <dbReference type="SAM" id="MobiDB-lite"/>
    </source>
</evidence>
<name>A0AAV7WNW6_PLEWA</name>
<reference evidence="2" key="1">
    <citation type="journal article" date="2022" name="bioRxiv">
        <title>Sequencing and chromosome-scale assembly of the giantPleurodeles waltlgenome.</title>
        <authorList>
            <person name="Brown T."/>
            <person name="Elewa A."/>
            <person name="Iarovenko S."/>
            <person name="Subramanian E."/>
            <person name="Araus A.J."/>
            <person name="Petzold A."/>
            <person name="Susuki M."/>
            <person name="Suzuki K.-i.T."/>
            <person name="Hayashi T."/>
            <person name="Toyoda A."/>
            <person name="Oliveira C."/>
            <person name="Osipova E."/>
            <person name="Leigh N.D."/>
            <person name="Simon A."/>
            <person name="Yun M.H."/>
        </authorList>
    </citation>
    <scope>NUCLEOTIDE SEQUENCE</scope>
    <source>
        <strain evidence="2">20211129_DDA</strain>
        <tissue evidence="2">Liver</tissue>
    </source>
</reference>
<gene>
    <name evidence="2" type="ORF">NDU88_003374</name>
</gene>